<comment type="cofactor">
    <cofactor evidence="12">
        <name>Zn(2+)</name>
        <dbReference type="ChEBI" id="CHEBI:29105"/>
    </cofactor>
    <text evidence="12">Binds 1 zinc ion per subunit.</text>
</comment>
<gene>
    <name evidence="12 14" type="primary">htpX</name>
    <name evidence="14" type="ORF">JWV37_01965</name>
</gene>
<reference evidence="15" key="1">
    <citation type="submission" date="2021-02" db="EMBL/GenBank/DDBJ databases">
        <title>Sulfurospirillum tamanensis sp. nov.</title>
        <authorList>
            <person name="Merkel A.Y."/>
        </authorList>
    </citation>
    <scope>NUCLEOTIDE SEQUENCE [LARGE SCALE GENOMIC DNA]</scope>
    <source>
        <strain evidence="15">T05b</strain>
    </source>
</reference>
<dbReference type="GO" id="GO:0008237">
    <property type="term" value="F:metallopeptidase activity"/>
    <property type="evidence" value="ECO:0007669"/>
    <property type="project" value="UniProtKB-KW"/>
</dbReference>
<evidence type="ECO:0000313" key="15">
    <source>
        <dbReference type="Proteomes" id="UP000703590"/>
    </source>
</evidence>
<keyword evidence="5 12" id="KW-0812">Transmembrane</keyword>
<sequence length="282" mass="31128">MEIVKTALLMIGLTLLLVVIGGLFGGQQGMLLALIFATVMNFFSYFYSDKLVLRHFKAVEVTEHQASGLFRIVRRLCERSNTPMPKVYIIKDATPNAFATGRNPSNAAVAVTEGLLNLLDENEIEAVLAHELSHVRHYDILIGTVAATVAGAIAILANMMQFSAMFGRSGNRNVHPALMFLMAILLPIAASVIQMAISRNREYLADAGAARLTGHPEWLQSALSKLENYNRRTTLKEATPQSAHMFIINPFAGKKIDFGALFATHPSTQERIARLEQLKHQR</sequence>
<feature type="transmembrane region" description="Helical" evidence="12">
    <location>
        <begin position="177"/>
        <end position="197"/>
    </location>
</feature>
<evidence type="ECO:0000256" key="6">
    <source>
        <dbReference type="ARBA" id="ARBA00022723"/>
    </source>
</evidence>
<evidence type="ECO:0000256" key="8">
    <source>
        <dbReference type="ARBA" id="ARBA00022833"/>
    </source>
</evidence>
<dbReference type="InterPro" id="IPR050083">
    <property type="entry name" value="HtpX_protease"/>
</dbReference>
<keyword evidence="9 12" id="KW-1133">Transmembrane helix</keyword>
<comment type="caution">
    <text evidence="14">The sequence shown here is derived from an EMBL/GenBank/DDBJ whole genome shotgun (WGS) entry which is preliminary data.</text>
</comment>
<feature type="transmembrane region" description="Helical" evidence="12">
    <location>
        <begin position="30"/>
        <end position="47"/>
    </location>
</feature>
<feature type="active site" evidence="12">
    <location>
        <position position="131"/>
    </location>
</feature>
<dbReference type="InterPro" id="IPR022919">
    <property type="entry name" value="Pept_M48_protease_HtpX"/>
</dbReference>
<evidence type="ECO:0000256" key="4">
    <source>
        <dbReference type="ARBA" id="ARBA00022670"/>
    </source>
</evidence>
<keyword evidence="4 12" id="KW-0645">Protease</keyword>
<dbReference type="HAMAP" id="MF_00188">
    <property type="entry name" value="Pept_M48_protease_HtpX"/>
    <property type="match status" value="1"/>
</dbReference>
<evidence type="ECO:0000256" key="7">
    <source>
        <dbReference type="ARBA" id="ARBA00022801"/>
    </source>
</evidence>
<feature type="transmembrane region" description="Helical" evidence="12">
    <location>
        <begin position="138"/>
        <end position="157"/>
    </location>
</feature>
<dbReference type="Pfam" id="PF01435">
    <property type="entry name" value="Peptidase_M48"/>
    <property type="match status" value="1"/>
</dbReference>
<proteinExistence type="inferred from homology"/>
<keyword evidence="8 12" id="KW-0862">Zinc</keyword>
<evidence type="ECO:0000313" key="14">
    <source>
        <dbReference type="EMBL" id="MBN2963531.1"/>
    </source>
</evidence>
<keyword evidence="3 12" id="KW-1003">Cell membrane</keyword>
<organism evidence="14 15">
    <name type="scientific">Sulfurospirillum tamanense</name>
    <dbReference type="NCBI Taxonomy" id="2813362"/>
    <lineage>
        <taxon>Bacteria</taxon>
        <taxon>Pseudomonadati</taxon>
        <taxon>Campylobacterota</taxon>
        <taxon>Epsilonproteobacteria</taxon>
        <taxon>Campylobacterales</taxon>
        <taxon>Sulfurospirillaceae</taxon>
        <taxon>Sulfurospirillum</taxon>
    </lineage>
</organism>
<feature type="binding site" evidence="12">
    <location>
        <position position="130"/>
    </location>
    <ligand>
        <name>Zn(2+)</name>
        <dbReference type="ChEBI" id="CHEBI:29105"/>
        <note>catalytic</note>
    </ligand>
</feature>
<keyword evidence="10 12" id="KW-0482">Metalloprotease</keyword>
<evidence type="ECO:0000256" key="2">
    <source>
        <dbReference type="ARBA" id="ARBA00009779"/>
    </source>
</evidence>
<reference evidence="14 15" key="2">
    <citation type="submission" date="2021-02" db="EMBL/GenBank/DDBJ databases">
        <title>Sulfurospirillum tamanensis sp. nov.</title>
        <authorList>
            <person name="Frolova A."/>
            <person name="Merkel A."/>
            <person name="Slobodkin A."/>
        </authorList>
    </citation>
    <scope>NUCLEOTIDE SEQUENCE [LARGE SCALE GENOMIC DNA]</scope>
    <source>
        <strain evidence="14 15">T05b</strain>
    </source>
</reference>
<keyword evidence="15" id="KW-1185">Reference proteome</keyword>
<evidence type="ECO:0000256" key="10">
    <source>
        <dbReference type="ARBA" id="ARBA00023049"/>
    </source>
</evidence>
<protein>
    <recommendedName>
        <fullName evidence="12">Protease HtpX homolog</fullName>
        <ecNumber evidence="12">3.4.24.-</ecNumber>
    </recommendedName>
</protein>
<feature type="binding site" evidence="12">
    <location>
        <position position="202"/>
    </location>
    <ligand>
        <name>Zn(2+)</name>
        <dbReference type="ChEBI" id="CHEBI:29105"/>
        <note>catalytic</note>
    </ligand>
</feature>
<feature type="domain" description="Peptidase M48" evidence="13">
    <location>
        <begin position="66"/>
        <end position="278"/>
    </location>
</feature>
<name>A0ABS2WPH9_9BACT</name>
<keyword evidence="11 12" id="KW-0472">Membrane</keyword>
<dbReference type="NCBIfam" id="NF002826">
    <property type="entry name" value="PRK03001.1"/>
    <property type="match status" value="1"/>
</dbReference>
<dbReference type="Proteomes" id="UP000703590">
    <property type="component" value="Unassembled WGS sequence"/>
</dbReference>
<dbReference type="Gene3D" id="3.30.2010.10">
    <property type="entry name" value="Metalloproteases ('zincins'), catalytic domain"/>
    <property type="match status" value="1"/>
</dbReference>
<dbReference type="PANTHER" id="PTHR43221:SF1">
    <property type="entry name" value="PROTEASE HTPX"/>
    <property type="match status" value="1"/>
</dbReference>
<evidence type="ECO:0000256" key="12">
    <source>
        <dbReference type="HAMAP-Rule" id="MF_00188"/>
    </source>
</evidence>
<accession>A0ABS2WPH9</accession>
<evidence type="ECO:0000259" key="13">
    <source>
        <dbReference type="Pfam" id="PF01435"/>
    </source>
</evidence>
<dbReference type="RefSeq" id="WP_205457969.1">
    <property type="nucleotide sequence ID" value="NZ_JAFHKK010000002.1"/>
</dbReference>
<dbReference type="EC" id="3.4.24.-" evidence="12"/>
<dbReference type="InterPro" id="IPR001915">
    <property type="entry name" value="Peptidase_M48"/>
</dbReference>
<keyword evidence="6 12" id="KW-0479">Metal-binding</keyword>
<evidence type="ECO:0000256" key="5">
    <source>
        <dbReference type="ARBA" id="ARBA00022692"/>
    </source>
</evidence>
<dbReference type="CDD" id="cd07336">
    <property type="entry name" value="M48B_HtpX_like"/>
    <property type="match status" value="1"/>
</dbReference>
<comment type="similarity">
    <text evidence="2 12">Belongs to the peptidase M48B family.</text>
</comment>
<feature type="transmembrane region" description="Helical" evidence="12">
    <location>
        <begin position="7"/>
        <end position="24"/>
    </location>
</feature>
<evidence type="ECO:0000256" key="1">
    <source>
        <dbReference type="ARBA" id="ARBA00004651"/>
    </source>
</evidence>
<evidence type="ECO:0000256" key="9">
    <source>
        <dbReference type="ARBA" id="ARBA00022989"/>
    </source>
</evidence>
<keyword evidence="7 12" id="KW-0378">Hydrolase</keyword>
<dbReference type="PANTHER" id="PTHR43221">
    <property type="entry name" value="PROTEASE HTPX"/>
    <property type="match status" value="1"/>
</dbReference>
<evidence type="ECO:0000256" key="3">
    <source>
        <dbReference type="ARBA" id="ARBA00022475"/>
    </source>
</evidence>
<comment type="subcellular location">
    <subcellularLocation>
        <location evidence="1 12">Cell membrane</location>
        <topology evidence="1 12">Multi-pass membrane protein</topology>
    </subcellularLocation>
</comment>
<feature type="binding site" evidence="12">
    <location>
        <position position="134"/>
    </location>
    <ligand>
        <name>Zn(2+)</name>
        <dbReference type="ChEBI" id="CHEBI:29105"/>
        <note>catalytic</note>
    </ligand>
</feature>
<evidence type="ECO:0000256" key="11">
    <source>
        <dbReference type="ARBA" id="ARBA00023136"/>
    </source>
</evidence>
<dbReference type="EMBL" id="JAFHKK010000002">
    <property type="protein sequence ID" value="MBN2963531.1"/>
    <property type="molecule type" value="Genomic_DNA"/>
</dbReference>